<dbReference type="Pfam" id="PF21702">
    <property type="entry name" value="GLGE_C"/>
    <property type="match status" value="1"/>
</dbReference>
<feature type="binding site" evidence="6">
    <location>
        <position position="361"/>
    </location>
    <ligand>
        <name>alpha-maltose 1-phosphate</name>
        <dbReference type="ChEBI" id="CHEBI:63576"/>
    </ligand>
</feature>
<keyword evidence="4 6" id="KW-0119">Carbohydrate metabolism</keyword>
<evidence type="ECO:0000256" key="2">
    <source>
        <dbReference type="ARBA" id="ARBA00022676"/>
    </source>
</evidence>
<reference evidence="9" key="1">
    <citation type="submission" date="2017-09" db="EMBL/GenBank/DDBJ databases">
        <authorList>
            <person name="Varghese N."/>
            <person name="Submissions S."/>
        </authorList>
    </citation>
    <scope>NUCLEOTIDE SEQUENCE [LARGE SCALE GENOMIC DNA]</scope>
    <source>
        <strain evidence="9">DSM 44270</strain>
    </source>
</reference>
<dbReference type="GO" id="GO:0030979">
    <property type="term" value="P:alpha-glucan biosynthetic process"/>
    <property type="evidence" value="ECO:0007669"/>
    <property type="project" value="UniProtKB-UniRule"/>
</dbReference>
<dbReference type="InterPro" id="IPR021828">
    <property type="entry name" value="GlgE_dom_N/S"/>
</dbReference>
<comment type="catalytic activity">
    <reaction evidence="5 6">
        <text>alpha-maltose 1-phosphate + [(1-&gt;4)-alpha-D-glucosyl](n) = [(1-&gt;4)-alpha-D-glucosyl](n+2) + phosphate</text>
        <dbReference type="Rhea" id="RHEA:42692"/>
        <dbReference type="Rhea" id="RHEA-COMP:9584"/>
        <dbReference type="Rhea" id="RHEA-COMP:10183"/>
        <dbReference type="ChEBI" id="CHEBI:15444"/>
        <dbReference type="ChEBI" id="CHEBI:43474"/>
        <dbReference type="ChEBI" id="CHEBI:63576"/>
        <dbReference type="EC" id="2.4.99.16"/>
    </reaction>
</comment>
<feature type="domain" description="Glycosyl hydrolase family 13 catalytic" evidence="7">
    <location>
        <begin position="204"/>
        <end position="564"/>
    </location>
</feature>
<dbReference type="PANTHER" id="PTHR47786:SF2">
    <property type="entry name" value="GLYCOSYL HYDROLASE FAMILY 13 CATALYTIC DOMAIN-CONTAINING PROTEIN"/>
    <property type="match status" value="1"/>
</dbReference>
<comment type="similarity">
    <text evidence="6">Belongs to the glycosyl hydrolase 13 family. GlgE subfamily.</text>
</comment>
<dbReference type="Gene3D" id="2.60.40.1180">
    <property type="entry name" value="Golgi alpha-mannosidase II"/>
    <property type="match status" value="1"/>
</dbReference>
<evidence type="ECO:0000256" key="4">
    <source>
        <dbReference type="ARBA" id="ARBA00023277"/>
    </source>
</evidence>
<feature type="binding site" evidence="6">
    <location>
        <position position="397"/>
    </location>
    <ligand>
        <name>alpha-maltose 1-phosphate</name>
        <dbReference type="ChEBI" id="CHEBI:63576"/>
    </ligand>
</feature>
<dbReference type="OrthoDB" id="9805159at2"/>
<feature type="binding site" evidence="6">
    <location>
        <position position="326"/>
    </location>
    <ligand>
        <name>alpha-maltose 1-phosphate</name>
        <dbReference type="ChEBI" id="CHEBI:63576"/>
    </ligand>
</feature>
<protein>
    <recommendedName>
        <fullName evidence="6">Alpha-1,4-glucan:maltose-1-phosphate maltosyltransferase</fullName>
        <shortName evidence="6">GMPMT</shortName>
        <ecNumber evidence="6">2.4.99.16</ecNumber>
    </recommendedName>
    <alternativeName>
        <fullName evidence="6">(1-&gt;4)-alpha-D-glucan:maltose-1-phosphate alpha-D-maltosyltransferase</fullName>
    </alternativeName>
</protein>
<dbReference type="InterPro" id="IPR013783">
    <property type="entry name" value="Ig-like_fold"/>
</dbReference>
<dbReference type="Proteomes" id="UP000219482">
    <property type="component" value="Unassembled WGS sequence"/>
</dbReference>
<dbReference type="EMBL" id="OCNK01000001">
    <property type="protein sequence ID" value="SOD93176.1"/>
    <property type="molecule type" value="Genomic_DNA"/>
</dbReference>
<gene>
    <name evidence="6" type="primary">glgE</name>
    <name evidence="8" type="ORF">SAMN06272739_0204</name>
</gene>
<evidence type="ECO:0000313" key="8">
    <source>
        <dbReference type="EMBL" id="SOD93176.1"/>
    </source>
</evidence>
<evidence type="ECO:0000256" key="3">
    <source>
        <dbReference type="ARBA" id="ARBA00022679"/>
    </source>
</evidence>
<dbReference type="InterPro" id="IPR049171">
    <property type="entry name" value="GLGE_C"/>
</dbReference>
<dbReference type="Gene3D" id="3.20.20.80">
    <property type="entry name" value="Glycosidases"/>
    <property type="match status" value="1"/>
</dbReference>
<evidence type="ECO:0000256" key="1">
    <source>
        <dbReference type="ARBA" id="ARBA00011738"/>
    </source>
</evidence>
<dbReference type="HAMAP" id="MF_02124">
    <property type="entry name" value="GlgE"/>
    <property type="match status" value="1"/>
</dbReference>
<dbReference type="InterPro" id="IPR017853">
    <property type="entry name" value="GH"/>
</dbReference>
<keyword evidence="3 6" id="KW-0808">Transferase</keyword>
<dbReference type="RefSeq" id="WP_097182084.1">
    <property type="nucleotide sequence ID" value="NZ_OCNK01000001.1"/>
</dbReference>
<feature type="site" description="Transition state stabilizer" evidence="6">
    <location>
        <position position="481"/>
    </location>
</feature>
<dbReference type="SUPFAM" id="SSF51445">
    <property type="entry name" value="(Trans)glycosidases"/>
    <property type="match status" value="1"/>
</dbReference>
<organism evidence="8 9">
    <name type="scientific">Blastococcus haudaquaticus</name>
    <dbReference type="NCBI Taxonomy" id="1938745"/>
    <lineage>
        <taxon>Bacteria</taxon>
        <taxon>Bacillati</taxon>
        <taxon>Actinomycetota</taxon>
        <taxon>Actinomycetes</taxon>
        <taxon>Geodermatophilales</taxon>
        <taxon>Geodermatophilaceae</taxon>
        <taxon>Blastococcus</taxon>
    </lineage>
</organism>
<dbReference type="Gene3D" id="2.60.40.10">
    <property type="entry name" value="Immunoglobulins"/>
    <property type="match status" value="1"/>
</dbReference>
<name>A0A286GD60_9ACTN</name>
<evidence type="ECO:0000256" key="5">
    <source>
        <dbReference type="ARBA" id="ARBA00048735"/>
    </source>
</evidence>
<dbReference type="Gene3D" id="1.20.58.80">
    <property type="entry name" value="Phosphotransferase system, lactose/cellobiose-type IIA subunit"/>
    <property type="match status" value="1"/>
</dbReference>
<dbReference type="InterPro" id="IPR006047">
    <property type="entry name" value="GH13_cat_dom"/>
</dbReference>
<dbReference type="EC" id="2.4.99.16" evidence="6"/>
<sequence>MTGRADLRLGISDVAPVVSCGSFSARAVVGEHLPITATVFREGHDAVAANVVWTAPGEDDAKSPFVRMAKLPPEPDRWIAGVVPDREGRWTFRIEAWSDPLETWKHAVEVKVEAGQGAEELANDLEEGARLLDRVAADADPDWRDRVTAAAAALRDEAQELTVRIAPALAAGLQKYLREHPVRELVTRSQEYEIWVDRREALYGSWYEFFPRSEGPVVGGKPTHGTFATAADRLPAIADMGFDIVYLPPIHPIGTVNRKGPNSSQFPGGNPHEIGPDDVGSPWAIGSAEGGHDAVHPQLGTMADFRAFVARTRELGMEIALDFALQAAPDHPWVEAHPEWFTTKPDGTIAYAENPPKKYQDIYPVNFDNDPEGFYAECLRVVRVWIEAGVKIFRVDNPHTKPLNFWHWLIWEVKKTDPDVLFLAEAFTRPAMMHQLARIGFTQSYTYFTWRTERDELEDYGRELATNSHYMRPNFFVNTPDILHESLQFGGPPMFKIRAVLAAMMSPTWGVYSGFELFEHVAVKPGSEEYLDSEKYSLRPRDWEAAEASGRSLAPYLRRLNGIRRAHPALQQLRTLRFHSVDNPNLLCFSKTDPGSQDAVIVVVNLSSHNAQIGTTSLDLPTLGLDWHERFGVTDEITGAHYDWGQFNYLELDPYREPAHVFAVSLPRPVQFPPPVA</sequence>
<dbReference type="InterPro" id="IPR013780">
    <property type="entry name" value="Glyco_hydro_b"/>
</dbReference>
<evidence type="ECO:0000256" key="6">
    <source>
        <dbReference type="HAMAP-Rule" id="MF_02124"/>
    </source>
</evidence>
<evidence type="ECO:0000313" key="9">
    <source>
        <dbReference type="Proteomes" id="UP000219482"/>
    </source>
</evidence>
<feature type="binding site" evidence="6">
    <location>
        <begin position="535"/>
        <end position="536"/>
    </location>
    <ligand>
        <name>alpha-maltose 1-phosphate</name>
        <dbReference type="ChEBI" id="CHEBI:63576"/>
    </ligand>
</feature>
<keyword evidence="9" id="KW-1185">Reference proteome</keyword>
<comment type="function">
    <text evidence="6">Maltosyltransferase that uses maltose 1-phosphate (M1P) as the sugar donor to elongate linear or branched alpha-(1-&gt;4)-glucans. Is involved in a branched alpha-glucan biosynthetic pathway from trehalose, together with TreS, Mak and GlgB.</text>
</comment>
<dbReference type="Pfam" id="PF11896">
    <property type="entry name" value="GlgE_dom_N_S"/>
    <property type="match status" value="1"/>
</dbReference>
<accession>A0A286GD60</accession>
<feature type="active site" description="Proton donor" evidence="6">
    <location>
        <position position="425"/>
    </location>
</feature>
<dbReference type="CDD" id="cd11344">
    <property type="entry name" value="AmyAc_GlgE_like"/>
    <property type="match status" value="1"/>
</dbReference>
<dbReference type="AlphaFoldDB" id="A0A286GD60"/>
<dbReference type="GO" id="GO:0004553">
    <property type="term" value="F:hydrolase activity, hydrolyzing O-glycosyl compounds"/>
    <property type="evidence" value="ECO:0007669"/>
    <property type="project" value="InterPro"/>
</dbReference>
<dbReference type="SMART" id="SM00642">
    <property type="entry name" value="Aamy"/>
    <property type="match status" value="1"/>
</dbReference>
<dbReference type="InterPro" id="IPR026585">
    <property type="entry name" value="GlgE"/>
</dbReference>
<proteinExistence type="inferred from homology"/>
<comment type="subunit">
    <text evidence="1 6">Homodimer.</text>
</comment>
<feature type="binding site" evidence="6">
    <location>
        <position position="259"/>
    </location>
    <ligand>
        <name>alpha-maltose 1-phosphate</name>
        <dbReference type="ChEBI" id="CHEBI:63576"/>
    </ligand>
</feature>
<dbReference type="PANTHER" id="PTHR47786">
    <property type="entry name" value="ALPHA-1,4-GLUCAN:MALTOSE-1-PHOSPHATE MALTOSYLTRANSFERASE"/>
    <property type="match status" value="1"/>
</dbReference>
<feature type="active site" description="Nucleophile" evidence="6">
    <location>
        <position position="396"/>
    </location>
</feature>
<keyword evidence="2 6" id="KW-0328">Glycosyltransferase</keyword>
<dbReference type="GO" id="GO:0016758">
    <property type="term" value="F:hexosyltransferase activity"/>
    <property type="evidence" value="ECO:0007669"/>
    <property type="project" value="UniProtKB-UniRule"/>
</dbReference>
<evidence type="ECO:0000259" key="7">
    <source>
        <dbReference type="SMART" id="SM00642"/>
    </source>
</evidence>